<dbReference type="Proteomes" id="UP001291653">
    <property type="component" value="Unassembled WGS sequence"/>
</dbReference>
<evidence type="ECO:0000313" key="3">
    <source>
        <dbReference type="Proteomes" id="UP001291653"/>
    </source>
</evidence>
<proteinExistence type="predicted"/>
<accession>A0ABQ5P940</accession>
<sequence length="387" mass="40789">MTAYEQLIQEALAAEGPGGPGGPGGSGDDPARAERAVRDLLAAGPEALRRVLATAVERPDRHHPVLYEVIRRSTTPEAVPVLLTHTGAGPAALAASVLYALARSGGDEGPDRVEATLADRTAPPTTRAAAAEALQGAARTGTDETLRAVLAEQRREPVDPEWPLLLVNTAIALATTGDHSGAAALHPLLASPHEAARALAVGAYRLVLDEDSPHALARALADPGAEVRRAAVDPVFLIGSPAAAGLLLRSAHEDPDDEVRFNALVRFGNIAGLWLSGDAEELPFADERWSELRETLDPAVCHRFGVPVTLTDLVEEFTDEERLRPSIAAELRILTGADVPAAYARGGIEAALRTVRDVPFTPGRIHKWGLTRPMPPLLPPPPLPPSP</sequence>
<feature type="region of interest" description="Disordered" evidence="1">
    <location>
        <begin position="13"/>
        <end position="32"/>
    </location>
</feature>
<dbReference type="Pfam" id="PF13646">
    <property type="entry name" value="HEAT_2"/>
    <property type="match status" value="1"/>
</dbReference>
<dbReference type="SUPFAM" id="SSF48371">
    <property type="entry name" value="ARM repeat"/>
    <property type="match status" value="1"/>
</dbReference>
<protein>
    <recommendedName>
        <fullName evidence="4">HEAT repeat domain-containing protein</fullName>
    </recommendedName>
</protein>
<keyword evidence="3" id="KW-1185">Reference proteome</keyword>
<gene>
    <name evidence="2" type="ORF">SYYSPA8_32355</name>
</gene>
<evidence type="ECO:0000256" key="1">
    <source>
        <dbReference type="SAM" id="MobiDB-lite"/>
    </source>
</evidence>
<dbReference type="EMBL" id="BSBI01000018">
    <property type="protein sequence ID" value="GLF99090.1"/>
    <property type="molecule type" value="Genomic_DNA"/>
</dbReference>
<dbReference type="InterPro" id="IPR011989">
    <property type="entry name" value="ARM-like"/>
</dbReference>
<comment type="caution">
    <text evidence="2">The sequence shown here is derived from an EMBL/GenBank/DDBJ whole genome shotgun (WGS) entry which is preliminary data.</text>
</comment>
<name>A0ABQ5P940_9ACTN</name>
<evidence type="ECO:0000313" key="2">
    <source>
        <dbReference type="EMBL" id="GLF99090.1"/>
    </source>
</evidence>
<reference evidence="2 3" key="1">
    <citation type="submission" date="2022-10" db="EMBL/GenBank/DDBJ databases">
        <title>Draft genome sequence of Streptomyces sp. YSPA8.</title>
        <authorList>
            <person name="Moriuchi R."/>
            <person name="Dohra H."/>
            <person name="Yamamura H."/>
            <person name="Kodani S."/>
        </authorList>
    </citation>
    <scope>NUCLEOTIDE SEQUENCE [LARGE SCALE GENOMIC DNA]</scope>
    <source>
        <strain evidence="2 3">YSPA8</strain>
    </source>
</reference>
<dbReference type="Gene3D" id="1.25.10.10">
    <property type="entry name" value="Leucine-rich Repeat Variant"/>
    <property type="match status" value="1"/>
</dbReference>
<evidence type="ECO:0008006" key="4">
    <source>
        <dbReference type="Google" id="ProtNLM"/>
    </source>
</evidence>
<feature type="compositionally biased region" description="Gly residues" evidence="1">
    <location>
        <begin position="16"/>
        <end position="27"/>
    </location>
</feature>
<dbReference type="InterPro" id="IPR016024">
    <property type="entry name" value="ARM-type_fold"/>
</dbReference>
<organism evidence="2 3">
    <name type="scientific">Streptomyces yaizuensis</name>
    <dbReference type="NCBI Taxonomy" id="2989713"/>
    <lineage>
        <taxon>Bacteria</taxon>
        <taxon>Bacillati</taxon>
        <taxon>Actinomycetota</taxon>
        <taxon>Actinomycetes</taxon>
        <taxon>Kitasatosporales</taxon>
        <taxon>Streptomycetaceae</taxon>
        <taxon>Streptomyces</taxon>
    </lineage>
</organism>
<dbReference type="RefSeq" id="WP_323451047.1">
    <property type="nucleotide sequence ID" value="NZ_BSBI01000018.1"/>
</dbReference>